<feature type="region of interest" description="Disordered" evidence="1">
    <location>
        <begin position="284"/>
        <end position="305"/>
    </location>
</feature>
<evidence type="ECO:0000313" key="3">
    <source>
        <dbReference type="Proteomes" id="UP000636960"/>
    </source>
</evidence>
<evidence type="ECO:0000313" key="2">
    <source>
        <dbReference type="EMBL" id="GIE93293.1"/>
    </source>
</evidence>
<dbReference type="AlphaFoldDB" id="A0A919MS56"/>
<feature type="compositionally biased region" description="Gly residues" evidence="1">
    <location>
        <begin position="239"/>
        <end position="251"/>
    </location>
</feature>
<proteinExistence type="predicted"/>
<sequence>MATDWHRYNLPAIWQMVQPENVCTAADRVLAWEALATAVREQHRRLLRAGEALADVWPPEHNKSALKFLNRIDDLAASMLETLTCAEDTRTGLRGVTETLAEAQSTIRDLATGRAAVSTDWVPRFIDHAEDDYDKQAQQTMQAAEATIAEHTQNLKTPPLYAPRVNQSDGKTIFDNGEGELGSVTPLPVVVPNDPVLREPGDGPAREGATPPAPDPSLGVGPGLSGVTAPPAPPPGAVSGPGAGPGVLPGLSTGPGVGSGVLPSAPTGVIPGFGGFAAPPVRPGASAVRPGAPPDPRAISARRPLPPGAVIGEGLLGGARGGSAAPVPLGMAGTRRAGNAAAATGGVADEQWEALAGVVPVIVPNSRSVRHDPGPGVIGIDR</sequence>
<reference evidence="2" key="1">
    <citation type="submission" date="2021-01" db="EMBL/GenBank/DDBJ databases">
        <title>Whole genome shotgun sequence of Actinoplanes rishiriensis NBRC 108556.</title>
        <authorList>
            <person name="Komaki H."/>
            <person name="Tamura T."/>
        </authorList>
    </citation>
    <scope>NUCLEOTIDE SEQUENCE</scope>
    <source>
        <strain evidence="2">NBRC 108556</strain>
    </source>
</reference>
<name>A0A919MS56_9ACTN</name>
<accession>A0A919MS56</accession>
<feature type="region of interest" description="Disordered" evidence="1">
    <location>
        <begin position="176"/>
        <end position="251"/>
    </location>
</feature>
<comment type="caution">
    <text evidence="2">The sequence shown here is derived from an EMBL/GenBank/DDBJ whole genome shotgun (WGS) entry which is preliminary data.</text>
</comment>
<keyword evidence="3" id="KW-1185">Reference proteome</keyword>
<dbReference type="EMBL" id="BOMV01000006">
    <property type="protein sequence ID" value="GIE93293.1"/>
    <property type="molecule type" value="Genomic_DNA"/>
</dbReference>
<feature type="compositionally biased region" description="Low complexity" evidence="1">
    <location>
        <begin position="184"/>
        <end position="195"/>
    </location>
</feature>
<evidence type="ECO:0008006" key="4">
    <source>
        <dbReference type="Google" id="ProtNLM"/>
    </source>
</evidence>
<dbReference type="RefSeq" id="WP_203779345.1">
    <property type="nucleotide sequence ID" value="NZ_BOMV01000006.1"/>
</dbReference>
<organism evidence="2 3">
    <name type="scientific">Paractinoplanes rishiriensis</name>
    <dbReference type="NCBI Taxonomy" id="1050105"/>
    <lineage>
        <taxon>Bacteria</taxon>
        <taxon>Bacillati</taxon>
        <taxon>Actinomycetota</taxon>
        <taxon>Actinomycetes</taxon>
        <taxon>Micromonosporales</taxon>
        <taxon>Micromonosporaceae</taxon>
        <taxon>Paractinoplanes</taxon>
    </lineage>
</organism>
<gene>
    <name evidence="2" type="ORF">Ari01nite_07580</name>
</gene>
<protein>
    <recommendedName>
        <fullName evidence="4">PPE family domain-containing protein</fullName>
    </recommendedName>
</protein>
<dbReference type="Proteomes" id="UP000636960">
    <property type="component" value="Unassembled WGS sequence"/>
</dbReference>
<feature type="compositionally biased region" description="Basic and acidic residues" evidence="1">
    <location>
        <begin position="196"/>
        <end position="205"/>
    </location>
</feature>
<evidence type="ECO:0000256" key="1">
    <source>
        <dbReference type="SAM" id="MobiDB-lite"/>
    </source>
</evidence>